<feature type="transmembrane region" description="Helical" evidence="1">
    <location>
        <begin position="53"/>
        <end position="75"/>
    </location>
</feature>
<gene>
    <name evidence="2" type="ORF">I0C86_14290</name>
</gene>
<proteinExistence type="predicted"/>
<comment type="caution">
    <text evidence="2">The sequence shown here is derived from an EMBL/GenBank/DDBJ whole genome shotgun (WGS) entry which is preliminary data.</text>
</comment>
<accession>A0ABS0GV83</accession>
<keyword evidence="1" id="KW-1133">Transmembrane helix</keyword>
<evidence type="ECO:0000313" key="3">
    <source>
        <dbReference type="Proteomes" id="UP000638560"/>
    </source>
</evidence>
<feature type="transmembrane region" description="Helical" evidence="1">
    <location>
        <begin position="149"/>
        <end position="180"/>
    </location>
</feature>
<feature type="transmembrane region" description="Helical" evidence="1">
    <location>
        <begin position="27"/>
        <end position="47"/>
    </location>
</feature>
<evidence type="ECO:0000313" key="2">
    <source>
        <dbReference type="EMBL" id="MBF9130117.1"/>
    </source>
</evidence>
<feature type="transmembrane region" description="Helical" evidence="1">
    <location>
        <begin position="118"/>
        <end position="137"/>
    </location>
</feature>
<evidence type="ECO:0000256" key="1">
    <source>
        <dbReference type="SAM" id="Phobius"/>
    </source>
</evidence>
<feature type="transmembrane region" description="Helical" evidence="1">
    <location>
        <begin position="87"/>
        <end position="112"/>
    </location>
</feature>
<keyword evidence="3" id="KW-1185">Reference proteome</keyword>
<sequence>MLVAGFYLSIFFEDAPTDVLGWIFHPLLALLGIAIPLAVWSLGIYILGNTGEVVLVAGLTAGGGFAVGFTIRDLLRVDGPEDEYARWARIAGSLAGGVGALTCAMASVVALVDSQLVLSVPLVVAACALGCLGVAHLKDSDRWGETSAVGLTIASVGFGLFAWVSGLPLLGAALVSIGVVDGLKMTVDFSKDPGGRLRSWLMTLTRDPSV</sequence>
<reference evidence="2 3" key="1">
    <citation type="submission" date="2020-11" db="EMBL/GenBank/DDBJ databases">
        <title>A novel isolate from a Black sea contaminated sediment with potential to produce alkanes: Plantactinospora alkalitolerans sp. nov.</title>
        <authorList>
            <person name="Carro L."/>
            <person name="Veyisoglu A."/>
            <person name="Guven K."/>
            <person name="Schumann P."/>
            <person name="Klenk H.-P."/>
            <person name="Sahin N."/>
        </authorList>
    </citation>
    <scope>NUCLEOTIDE SEQUENCE [LARGE SCALE GENOMIC DNA]</scope>
    <source>
        <strain evidence="2 3">S1510</strain>
    </source>
</reference>
<name>A0ABS0GV83_9ACTN</name>
<keyword evidence="1" id="KW-0812">Transmembrane</keyword>
<evidence type="ECO:0008006" key="4">
    <source>
        <dbReference type="Google" id="ProtNLM"/>
    </source>
</evidence>
<organism evidence="2 3">
    <name type="scientific">Plantactinospora alkalitolerans</name>
    <dbReference type="NCBI Taxonomy" id="2789879"/>
    <lineage>
        <taxon>Bacteria</taxon>
        <taxon>Bacillati</taxon>
        <taxon>Actinomycetota</taxon>
        <taxon>Actinomycetes</taxon>
        <taxon>Micromonosporales</taxon>
        <taxon>Micromonosporaceae</taxon>
        <taxon>Plantactinospora</taxon>
    </lineage>
</organism>
<protein>
    <recommendedName>
        <fullName evidence="4">DUF92 domain-containing protein</fullName>
    </recommendedName>
</protein>
<dbReference type="Proteomes" id="UP000638560">
    <property type="component" value="Unassembled WGS sequence"/>
</dbReference>
<keyword evidence="1" id="KW-0472">Membrane</keyword>
<dbReference type="EMBL" id="JADPUN010000145">
    <property type="protein sequence ID" value="MBF9130117.1"/>
    <property type="molecule type" value="Genomic_DNA"/>
</dbReference>